<comment type="caution">
    <text evidence="1">The sequence shown here is derived from an EMBL/GenBank/DDBJ whole genome shotgun (WGS) entry which is preliminary data.</text>
</comment>
<accession>A0A8S1U369</accession>
<dbReference type="AlphaFoldDB" id="A0A8S1U369"/>
<evidence type="ECO:0008006" key="3">
    <source>
        <dbReference type="Google" id="ProtNLM"/>
    </source>
</evidence>
<sequence>MDQNNMNLYKIPFLEELTKNEKTATINKGNLTIIGVIDASGSMSNCWGWLANFWNKSIPKDNLIAITFSNNPTVLKDNKELNSDIGRHGGGGTEIVPAFVEFEKQLANVPVQNNITVIFISDGQDNSVKTLDTRMKNQLKGNLLNHRINFICLGVEKGFPTNLAMNLRELYHRGDPQIPAIYLIEYSSEQAFFNKFETMKSYFYPARVLQLNQYVNLYPYDEQITKEVFEGQWCICYKNDLKIISDGLNIQLDSIKEDQITIEDAIDIFRSWVQNLQLKIIQQKQQLPEQCQQCLDIMRRIIGHLNAKLGFDILTITQNDILNSDKSFHVRAKEGFVYKYCTKLLFFINEIEALMKGVDPKQLSEFEQAKRLMIGTITGKHLQKALALKGITIEEFQIIKQEFIEILKNTQFNQQNDQGQERSVITLENFRDILRDPVQMEESMKYIKSQYDFAETFPLIGQGIKVKRFEGSQVNPWLVNVINFAKQNKVIDSGYLIKNNFQVQLNVGGQQQEEINCILPLFNETDQDLQPILRSRIIKLLMTFMVQQNVDTLYEESYLALLANSLTYILQEPDTQWKFEHLELIYTTIKIIYSGTKQFEDYLNKIINQTAQALQGKDQEYEQFISLSKAIIYIFYAFRSGLIQVQDFEKYIKDLIVYSISIFYSRNPQIKNSCFKTQLSKEGEIKQKEYLEKYFQKCLYLKDFRYSLKKDFKKVIKESAFQVDSSIEINDNILYNVDSKFDFKTIECLYQLVLKKQFDISQYKYYFSHVFNNKQHEVLTKPIDFTADDQIKQLISLNEQQYNNLDYLRQQMEEKYLQIYLETHIIIAPFTKQELIEECEKKGVNFQQIVFNEAMGITKNCCMAKKCPFYLQPMEIYVFRKHLHNWQDLYPRGFHGFVLQNIEQGYSNDELFKQAEMKYNGFPEKFGGTKEQSYQYFQILREFSKKQLQQK</sequence>
<dbReference type="CDD" id="cd00198">
    <property type="entry name" value="vWFA"/>
    <property type="match status" value="1"/>
</dbReference>
<proteinExistence type="predicted"/>
<dbReference type="EMBL" id="CAJJDP010000036">
    <property type="protein sequence ID" value="CAD8158978.1"/>
    <property type="molecule type" value="Genomic_DNA"/>
</dbReference>
<reference evidence="1" key="1">
    <citation type="submission" date="2021-01" db="EMBL/GenBank/DDBJ databases">
        <authorList>
            <consortium name="Genoscope - CEA"/>
            <person name="William W."/>
        </authorList>
    </citation>
    <scope>NUCLEOTIDE SEQUENCE</scope>
</reference>
<name>A0A8S1U369_PAROT</name>
<gene>
    <name evidence="1" type="ORF">POCTA_138.1.T0360128</name>
</gene>
<dbReference type="OMA" id="HRINFIC"/>
<evidence type="ECO:0000313" key="2">
    <source>
        <dbReference type="Proteomes" id="UP000683925"/>
    </source>
</evidence>
<evidence type="ECO:0000313" key="1">
    <source>
        <dbReference type="EMBL" id="CAD8158978.1"/>
    </source>
</evidence>
<dbReference type="OrthoDB" id="295145at2759"/>
<dbReference type="Proteomes" id="UP000683925">
    <property type="component" value="Unassembled WGS sequence"/>
</dbReference>
<protein>
    <recommendedName>
        <fullName evidence="3">VWFA domain-containing protein</fullName>
    </recommendedName>
</protein>
<keyword evidence="2" id="KW-1185">Reference proteome</keyword>
<organism evidence="1 2">
    <name type="scientific">Paramecium octaurelia</name>
    <dbReference type="NCBI Taxonomy" id="43137"/>
    <lineage>
        <taxon>Eukaryota</taxon>
        <taxon>Sar</taxon>
        <taxon>Alveolata</taxon>
        <taxon>Ciliophora</taxon>
        <taxon>Intramacronucleata</taxon>
        <taxon>Oligohymenophorea</taxon>
        <taxon>Peniculida</taxon>
        <taxon>Parameciidae</taxon>
        <taxon>Paramecium</taxon>
    </lineage>
</organism>